<accession>A0A316FW12</accession>
<evidence type="ECO:0000313" key="1">
    <source>
        <dbReference type="EMBL" id="PWK52769.1"/>
    </source>
</evidence>
<comment type="caution">
    <text evidence="1">The sequence shown here is derived from an EMBL/GenBank/DDBJ whole genome shotgun (WGS) entry which is preliminary data.</text>
</comment>
<protein>
    <submittedName>
        <fullName evidence="1">Uncharacterized protein</fullName>
    </submittedName>
</protein>
<dbReference type="EMBL" id="QGGV01000015">
    <property type="protein sequence ID" value="PWK52769.1"/>
    <property type="molecule type" value="Genomic_DNA"/>
</dbReference>
<evidence type="ECO:0000313" key="2">
    <source>
        <dbReference type="Proteomes" id="UP000245390"/>
    </source>
</evidence>
<gene>
    <name evidence="1" type="ORF">C8D95_11546</name>
</gene>
<dbReference type="AlphaFoldDB" id="A0A316FW12"/>
<keyword evidence="2" id="KW-1185">Reference proteome</keyword>
<sequence>MTHSLKAMTVLTCEAPHPSLATALPGRLRAGFRLFQIRDVLIAAWLVLAATAVVYADELGQDWMPEELTLPEDAEVVTDRAIGSTVRMFSISTRADVDELLAVWEENLGSSGYSVTQGADDLLMRSIEFSGPGIANAKIIVAPSTSDGRGLIEFDATLR</sequence>
<dbReference type="Proteomes" id="UP000245390">
    <property type="component" value="Unassembled WGS sequence"/>
</dbReference>
<reference evidence="1 2" key="1">
    <citation type="submission" date="2018-05" db="EMBL/GenBank/DDBJ databases">
        <title>Genomic Encyclopedia of Type Strains, Phase IV (KMG-IV): sequencing the most valuable type-strain genomes for metagenomic binning, comparative biology and taxonomic classification.</title>
        <authorList>
            <person name="Goeker M."/>
        </authorList>
    </citation>
    <scope>NUCLEOTIDE SEQUENCE [LARGE SCALE GENOMIC DNA]</scope>
    <source>
        <strain evidence="1 2">DSM 103371</strain>
    </source>
</reference>
<proteinExistence type="predicted"/>
<name>A0A316FW12_9RHOB</name>
<organism evidence="1 2">
    <name type="scientific">Silicimonas algicola</name>
    <dbReference type="NCBI Taxonomy" id="1826607"/>
    <lineage>
        <taxon>Bacteria</taxon>
        <taxon>Pseudomonadati</taxon>
        <taxon>Pseudomonadota</taxon>
        <taxon>Alphaproteobacteria</taxon>
        <taxon>Rhodobacterales</taxon>
        <taxon>Paracoccaceae</taxon>
    </lineage>
</organism>